<keyword evidence="2" id="KW-0677">Repeat</keyword>
<accession>A0A0F9C6G5</accession>
<dbReference type="Gene3D" id="3.80.10.10">
    <property type="entry name" value="Ribonuclease Inhibitor"/>
    <property type="match status" value="1"/>
</dbReference>
<dbReference type="PROSITE" id="PS51450">
    <property type="entry name" value="LRR"/>
    <property type="match status" value="6"/>
</dbReference>
<sequence>MSSRVVYPHFKSNQAQLNRYISLKLEEDTINIYLNNQLFRQCKYLAFHLSLDKINDLSEIRSIDDLEQKDHSTQYNQIDITPQEEFWGHCSNLQAWIENDYDTRLLHRNLAFPLLKELTNLGDLKAIKIFKKEIIERFSNHSIPVMLYLLVGGFLNDFSDEERQLINEGLDKIFTTSFFAKVSYSENYNILFDKHELDNNLEKYHIEAKLLARQYTREDYNRLDLNITASPYIEETPDDTITDITTIPELKTSTDYTALSFSQNKITEIKGLEKLTYLRELVLTYNEITEIKNLDNLKKLRKVSLSGNHISEIKGLENLTNLEFLNLGINKISKIEGLERLKKLKVLNLWDNKIKDIEGLGNLKDLRQLALGGNKISEVHGLDNLKNLRVLILD</sequence>
<dbReference type="InterPro" id="IPR001611">
    <property type="entry name" value="Leu-rich_rpt"/>
</dbReference>
<dbReference type="InterPro" id="IPR025875">
    <property type="entry name" value="Leu-rich_rpt_4"/>
</dbReference>
<comment type="caution">
    <text evidence="3">The sequence shown here is derived from an EMBL/GenBank/DDBJ whole genome shotgun (WGS) entry which is preliminary data.</text>
</comment>
<proteinExistence type="predicted"/>
<evidence type="ECO:0000256" key="1">
    <source>
        <dbReference type="ARBA" id="ARBA00022614"/>
    </source>
</evidence>
<dbReference type="GO" id="GO:0005737">
    <property type="term" value="C:cytoplasm"/>
    <property type="evidence" value="ECO:0007669"/>
    <property type="project" value="TreeGrafter"/>
</dbReference>
<evidence type="ECO:0000313" key="3">
    <source>
        <dbReference type="EMBL" id="KKK92251.1"/>
    </source>
</evidence>
<dbReference type="AlphaFoldDB" id="A0A0F9C6G5"/>
<keyword evidence="1" id="KW-0433">Leucine-rich repeat</keyword>
<dbReference type="SMART" id="SM00365">
    <property type="entry name" value="LRR_SD22"/>
    <property type="match status" value="6"/>
</dbReference>
<dbReference type="InterPro" id="IPR032675">
    <property type="entry name" value="LRR_dom_sf"/>
</dbReference>
<evidence type="ECO:0000256" key="2">
    <source>
        <dbReference type="ARBA" id="ARBA00022737"/>
    </source>
</evidence>
<dbReference type="EMBL" id="LAZR01048295">
    <property type="protein sequence ID" value="KKK92251.1"/>
    <property type="molecule type" value="Genomic_DNA"/>
</dbReference>
<dbReference type="PANTHER" id="PTHR15454">
    <property type="entry name" value="NISCHARIN RELATED"/>
    <property type="match status" value="1"/>
</dbReference>
<gene>
    <name evidence="3" type="ORF">LCGC14_2704800</name>
</gene>
<reference evidence="3" key="1">
    <citation type="journal article" date="2015" name="Nature">
        <title>Complex archaea that bridge the gap between prokaryotes and eukaryotes.</title>
        <authorList>
            <person name="Spang A."/>
            <person name="Saw J.H."/>
            <person name="Jorgensen S.L."/>
            <person name="Zaremba-Niedzwiedzka K."/>
            <person name="Martijn J."/>
            <person name="Lind A.E."/>
            <person name="van Eijk R."/>
            <person name="Schleper C."/>
            <person name="Guy L."/>
            <person name="Ettema T.J."/>
        </authorList>
    </citation>
    <scope>NUCLEOTIDE SEQUENCE</scope>
</reference>
<organism evidence="3">
    <name type="scientific">marine sediment metagenome</name>
    <dbReference type="NCBI Taxonomy" id="412755"/>
    <lineage>
        <taxon>unclassified sequences</taxon>
        <taxon>metagenomes</taxon>
        <taxon>ecological metagenomes</taxon>
    </lineage>
</organism>
<name>A0A0F9C6G5_9ZZZZ</name>
<evidence type="ECO:0008006" key="4">
    <source>
        <dbReference type="Google" id="ProtNLM"/>
    </source>
</evidence>
<dbReference type="SUPFAM" id="SSF52058">
    <property type="entry name" value="L domain-like"/>
    <property type="match status" value="1"/>
</dbReference>
<dbReference type="Pfam" id="PF12799">
    <property type="entry name" value="LRR_4"/>
    <property type="match status" value="2"/>
</dbReference>
<protein>
    <recommendedName>
        <fullName evidence="4">Leucine-rich repeat domain-containing protein</fullName>
    </recommendedName>
</protein>
<feature type="non-terminal residue" evidence="3">
    <location>
        <position position="394"/>
    </location>
</feature>